<dbReference type="EMBL" id="CP092427">
    <property type="protein sequence ID" value="ULP36978.1"/>
    <property type="molecule type" value="Genomic_DNA"/>
</dbReference>
<dbReference type="InterPro" id="IPR023214">
    <property type="entry name" value="HAD_sf"/>
</dbReference>
<reference evidence="2" key="1">
    <citation type="submission" date="2020-07" db="EMBL/GenBank/DDBJ databases">
        <authorList>
            <person name="Pettersson B.M.F."/>
            <person name="Behra P.R.K."/>
            <person name="Ramesh M."/>
            <person name="Das S."/>
            <person name="Dasgupta S."/>
            <person name="Kirsebom L.A."/>
        </authorList>
    </citation>
    <scope>NUCLEOTIDE SEQUENCE</scope>
    <source>
        <strain evidence="2">DSM 45406</strain>
    </source>
</reference>
<dbReference type="InterPro" id="IPR006439">
    <property type="entry name" value="HAD-SF_hydro_IA"/>
</dbReference>
<dbReference type="NCBIfam" id="TIGR01493">
    <property type="entry name" value="HAD-SF-IA-v2"/>
    <property type="match status" value="1"/>
</dbReference>
<protein>
    <submittedName>
        <fullName evidence="2">Haloacid dehalogenase type II</fullName>
    </submittedName>
</protein>
<gene>
    <name evidence="2" type="ORF">H7H73_28120</name>
    <name evidence="3" type="ORF">MJO55_00460</name>
</gene>
<dbReference type="AlphaFoldDB" id="A0A9X3BTQ6"/>
<evidence type="ECO:0000313" key="3">
    <source>
        <dbReference type="EMBL" id="ULP36978.1"/>
    </source>
</evidence>
<sequence length="239" mass="26795">MSIRALAFDVFGTVVDWRSSVTAELKRFGARHGVERDWPAFADAWRAGYSPAMDRVRRGELPWTRIDDLHRGRLVELLADAGITVDDAEIDDLNRAWHRLDPWPDAVAGLTRLKERFVITTLSNGNVSLLTNMAKRAGLPWDCVLSAEIFRHYKPDPETYLGCAEILDVAPSELMMVAAHPSDLRAARDAGLRTGFVFRPAEHGPDRTLRRPAADEFDVLAEDFSDLADRLAAREDFAP</sequence>
<reference evidence="2" key="2">
    <citation type="journal article" date="2022" name="BMC Genomics">
        <title>Comparative genome analysis of mycobacteria focusing on tRNA and non-coding RNA.</title>
        <authorList>
            <person name="Behra P.R.K."/>
            <person name="Pettersson B.M.F."/>
            <person name="Ramesh M."/>
            <person name="Das S."/>
            <person name="Dasgupta S."/>
            <person name="Kirsebom L.A."/>
        </authorList>
    </citation>
    <scope>NUCLEOTIDE SEQUENCE</scope>
    <source>
        <strain evidence="2">DSM 45406</strain>
    </source>
</reference>
<dbReference type="InterPro" id="IPR006328">
    <property type="entry name" value="2-HAD"/>
</dbReference>
<evidence type="ECO:0000313" key="2">
    <source>
        <dbReference type="EMBL" id="MCV7073601.1"/>
    </source>
</evidence>
<accession>A0A9X3BTQ6</accession>
<name>A0A9X3BTQ6_9MYCO</name>
<dbReference type="Proteomes" id="UP001140272">
    <property type="component" value="Unassembled WGS sequence"/>
</dbReference>
<dbReference type="Gene3D" id="3.40.50.1000">
    <property type="entry name" value="HAD superfamily/HAD-like"/>
    <property type="match status" value="1"/>
</dbReference>
<proteinExistence type="predicted"/>
<dbReference type="EMBL" id="JACKRN010000896">
    <property type="protein sequence ID" value="MCV7073601.1"/>
    <property type="molecule type" value="Genomic_DNA"/>
</dbReference>
<evidence type="ECO:0000256" key="1">
    <source>
        <dbReference type="ARBA" id="ARBA00022801"/>
    </source>
</evidence>
<reference evidence="3" key="3">
    <citation type="submission" date="2022-08" db="EMBL/GenBank/DDBJ databases">
        <title>Whole genome sequencing of non-tuberculosis mycobacteria type-strains.</title>
        <authorList>
            <person name="Igarashi Y."/>
            <person name="Osugi A."/>
            <person name="Mitarai S."/>
        </authorList>
    </citation>
    <scope>NUCLEOTIDE SEQUENCE</scope>
    <source>
        <strain evidence="3">JCM 16372</strain>
    </source>
</reference>
<dbReference type="PANTHER" id="PTHR43316">
    <property type="entry name" value="HYDROLASE, HALOACID DELAHOGENASE-RELATED"/>
    <property type="match status" value="1"/>
</dbReference>
<dbReference type="SUPFAM" id="SSF56784">
    <property type="entry name" value="HAD-like"/>
    <property type="match status" value="1"/>
</dbReference>
<dbReference type="InterPro" id="IPR051540">
    <property type="entry name" value="S-2-haloacid_dehalogenase"/>
</dbReference>
<dbReference type="CDD" id="cd02588">
    <property type="entry name" value="HAD_L2-DEX"/>
    <property type="match status" value="1"/>
</dbReference>
<dbReference type="Pfam" id="PF00702">
    <property type="entry name" value="Hydrolase"/>
    <property type="match status" value="1"/>
</dbReference>
<dbReference type="PANTHER" id="PTHR43316:SF3">
    <property type="entry name" value="HALOACID DEHALOGENASE, TYPE II (AFU_ORTHOLOGUE AFUA_2G07750)-RELATED"/>
    <property type="match status" value="1"/>
</dbReference>
<dbReference type="NCBIfam" id="TIGR01428">
    <property type="entry name" value="HAD_type_II"/>
    <property type="match status" value="1"/>
</dbReference>
<dbReference type="Proteomes" id="UP001055159">
    <property type="component" value="Chromosome"/>
</dbReference>
<keyword evidence="1" id="KW-0378">Hydrolase</keyword>
<dbReference type="InterPro" id="IPR036412">
    <property type="entry name" value="HAD-like_sf"/>
</dbReference>
<keyword evidence="4" id="KW-1185">Reference proteome</keyword>
<evidence type="ECO:0000313" key="4">
    <source>
        <dbReference type="Proteomes" id="UP001055159"/>
    </source>
</evidence>
<dbReference type="PRINTS" id="PR00413">
    <property type="entry name" value="HADHALOGNASE"/>
</dbReference>
<dbReference type="RefSeq" id="WP_043403844.1">
    <property type="nucleotide sequence ID" value="NZ_CP092427.2"/>
</dbReference>
<organism evidence="2 5">
    <name type="scientific">Mycolicibacterium rufum</name>
    <dbReference type="NCBI Taxonomy" id="318424"/>
    <lineage>
        <taxon>Bacteria</taxon>
        <taxon>Bacillati</taxon>
        <taxon>Actinomycetota</taxon>
        <taxon>Actinomycetes</taxon>
        <taxon>Mycobacteriales</taxon>
        <taxon>Mycobacteriaceae</taxon>
        <taxon>Mycolicibacterium</taxon>
    </lineage>
</organism>
<evidence type="ECO:0000313" key="5">
    <source>
        <dbReference type="Proteomes" id="UP001140272"/>
    </source>
</evidence>
<dbReference type="GO" id="GO:0019120">
    <property type="term" value="F:hydrolase activity, acting on acid halide bonds, in C-halide compounds"/>
    <property type="evidence" value="ECO:0007669"/>
    <property type="project" value="InterPro"/>
</dbReference>
<dbReference type="Gene3D" id="1.10.150.750">
    <property type="match status" value="1"/>
</dbReference>